<feature type="region of interest" description="Disordered" evidence="4">
    <location>
        <begin position="1"/>
        <end position="33"/>
    </location>
</feature>
<keyword evidence="2 3" id="KW-0808">Transferase</keyword>
<dbReference type="Pfam" id="PF01474">
    <property type="entry name" value="DAHP_synth_2"/>
    <property type="match status" value="2"/>
</dbReference>
<evidence type="ECO:0000256" key="2">
    <source>
        <dbReference type="ARBA" id="ARBA00022679"/>
    </source>
</evidence>
<accession>A0ABZ2R3M2</accession>
<dbReference type="InterPro" id="IPR013785">
    <property type="entry name" value="Aldolase_TIM"/>
</dbReference>
<comment type="pathway">
    <text evidence="3">Metabolic intermediate biosynthesis; chorismate biosynthesis; chorismate from D-erythrose 4-phosphate and phosphoenolpyruvate: step 1/7.</text>
</comment>
<organism evidence="5 6">
    <name type="scientific">Streptomyces sirii</name>
    <dbReference type="NCBI Taxonomy" id="3127701"/>
    <lineage>
        <taxon>Bacteria</taxon>
        <taxon>Bacillati</taxon>
        <taxon>Actinomycetota</taxon>
        <taxon>Actinomycetes</taxon>
        <taxon>Kitasatosporales</taxon>
        <taxon>Streptomycetaceae</taxon>
        <taxon>Streptomyces</taxon>
    </lineage>
</organism>
<evidence type="ECO:0000313" key="5">
    <source>
        <dbReference type="EMBL" id="WXK81727.1"/>
    </source>
</evidence>
<evidence type="ECO:0000313" key="6">
    <source>
        <dbReference type="Proteomes" id="UP001626628"/>
    </source>
</evidence>
<comment type="similarity">
    <text evidence="1 3">Belongs to the class-II DAHP synthase family.</text>
</comment>
<evidence type="ECO:0000256" key="4">
    <source>
        <dbReference type="SAM" id="MobiDB-lite"/>
    </source>
</evidence>
<keyword evidence="3" id="KW-0057">Aromatic amino acid biosynthesis</keyword>
<dbReference type="Gene3D" id="3.20.20.70">
    <property type="entry name" value="Aldolase class I"/>
    <property type="match status" value="1"/>
</dbReference>
<sequence>MARAVLALPPDRRARPGHRAPGVMTATDPIEPGAPGAPGAALALRRAVADLEGRPPLVFPDECDRLRDRLAAVARGEAFTLLGGGRAPTGEVLTTLLRMAVVLSYAGSVPVVKVAGTAGAEGPNGLPDSYAPDAERLRRTYHASAAALNLLRGLTAGLHTDLRRTHRALEDFAARSPARVRHRRLTRDIGAAIRFMEAAGATGDAPGTAEFFAGHAAHPTAYESALTRVDERGGRAYALSGHLLWIGEGPRGPDDARVEFAAGIGNPLGVVLGPAATADEALAMIDRLDPEHVPGRLTFLIRMGAAAVRDRLPELVAKVAASGAPVGWVCDPMHGGTGGAPSGAGTRRLADVLDEVGGFFEVHRALGTHPGGVRLELSGAPGPNAGDPLLSPDQALELAFAIAELYGGR</sequence>
<evidence type="ECO:0000256" key="3">
    <source>
        <dbReference type="RuleBase" id="RU363071"/>
    </source>
</evidence>
<dbReference type="PANTHER" id="PTHR21337:SF0">
    <property type="entry name" value="PHOSPHO-2-DEHYDRO-3-DEOXYHEPTONATE ALDOLASE"/>
    <property type="match status" value="1"/>
</dbReference>
<gene>
    <name evidence="5" type="ORF">WAB15_30530</name>
</gene>
<comment type="catalytic activity">
    <reaction evidence="3">
        <text>D-erythrose 4-phosphate + phosphoenolpyruvate + H2O = 7-phospho-2-dehydro-3-deoxy-D-arabino-heptonate + phosphate</text>
        <dbReference type="Rhea" id="RHEA:14717"/>
        <dbReference type="ChEBI" id="CHEBI:15377"/>
        <dbReference type="ChEBI" id="CHEBI:16897"/>
        <dbReference type="ChEBI" id="CHEBI:43474"/>
        <dbReference type="ChEBI" id="CHEBI:58394"/>
        <dbReference type="ChEBI" id="CHEBI:58702"/>
        <dbReference type="EC" id="2.5.1.54"/>
    </reaction>
</comment>
<keyword evidence="6" id="KW-1185">Reference proteome</keyword>
<dbReference type="Proteomes" id="UP001626628">
    <property type="component" value="Chromosome"/>
</dbReference>
<reference evidence="5 6" key="1">
    <citation type="submission" date="2024-03" db="EMBL/GenBank/DDBJ databases">
        <title>The complete genome of Streptomyces sirii sp.nov.</title>
        <authorList>
            <person name="Zakalyukina Y.V."/>
            <person name="Belik A.R."/>
            <person name="Biryukov M.V."/>
            <person name="Baturina O.A."/>
            <person name="Kabilov M.R."/>
        </authorList>
    </citation>
    <scope>NUCLEOTIDE SEQUENCE [LARGE SCALE GENOMIC DNA]</scope>
    <source>
        <strain evidence="5 6">BP-8</strain>
    </source>
</reference>
<evidence type="ECO:0000256" key="1">
    <source>
        <dbReference type="ARBA" id="ARBA00008911"/>
    </source>
</evidence>
<dbReference type="EMBL" id="CP147982">
    <property type="protein sequence ID" value="WXK81727.1"/>
    <property type="molecule type" value="Genomic_DNA"/>
</dbReference>
<dbReference type="PANTHER" id="PTHR21337">
    <property type="entry name" value="PHOSPHO-2-DEHYDRO-3-DEOXYHEPTONATE ALDOLASE 1, 2"/>
    <property type="match status" value="1"/>
</dbReference>
<protein>
    <recommendedName>
        <fullName evidence="3">Phospho-2-dehydro-3-deoxyheptonate aldolase</fullName>
        <ecNumber evidence="3">2.5.1.54</ecNumber>
    </recommendedName>
</protein>
<name>A0ABZ2R3M2_9ACTN</name>
<dbReference type="EC" id="2.5.1.54" evidence="3"/>
<dbReference type="InterPro" id="IPR002480">
    <property type="entry name" value="DAHP_synth_2"/>
</dbReference>
<proteinExistence type="inferred from homology"/>
<dbReference type="GO" id="GO:0003849">
    <property type="term" value="F:3-deoxy-7-phosphoheptulonate synthase activity"/>
    <property type="evidence" value="ECO:0007669"/>
    <property type="project" value="UniProtKB-EC"/>
</dbReference>
<keyword evidence="3" id="KW-0028">Amino-acid biosynthesis</keyword>
<dbReference type="SUPFAM" id="SSF51569">
    <property type="entry name" value="Aldolase"/>
    <property type="match status" value="1"/>
</dbReference>